<evidence type="ECO:0000313" key="2">
    <source>
        <dbReference type="Proteomes" id="UP000186781"/>
    </source>
</evidence>
<accession>A0ABX3EZA3</accession>
<organism evidence="1 2">
    <name type="scientific">Actinomyces naeslundii</name>
    <dbReference type="NCBI Taxonomy" id="1655"/>
    <lineage>
        <taxon>Bacteria</taxon>
        <taxon>Bacillati</taxon>
        <taxon>Actinomycetota</taxon>
        <taxon>Actinomycetes</taxon>
        <taxon>Actinomycetales</taxon>
        <taxon>Actinomycetaceae</taxon>
        <taxon>Actinomyces</taxon>
    </lineage>
</organism>
<dbReference type="Proteomes" id="UP000186781">
    <property type="component" value="Unassembled WGS sequence"/>
</dbReference>
<protein>
    <submittedName>
        <fullName evidence="1">Uncharacterized protein</fullName>
    </submittedName>
</protein>
<sequence length="68" mass="7458">MKVTGRSGARLIDGYEGILIGQKRRRTRLSQPPQDTILRSQGDQPFPAADAALTLHHPVLAGRPERDA</sequence>
<comment type="caution">
    <text evidence="1">The sequence shown here is derived from an EMBL/GenBank/DDBJ whole genome shotgun (WGS) entry which is preliminary data.</text>
</comment>
<gene>
    <name evidence="1" type="ORF">BKH13_11540</name>
</gene>
<reference evidence="1 2" key="1">
    <citation type="submission" date="2016-12" db="EMBL/GenBank/DDBJ databases">
        <title>Genomic comparison of strains in the 'Actinomyces naeslundii' group.</title>
        <authorList>
            <person name="Mughal S.R."/>
            <person name="Do T."/>
            <person name="Gilbert S.C."/>
            <person name="Witherden E.A."/>
            <person name="Didelot X."/>
            <person name="Beighton D."/>
        </authorList>
    </citation>
    <scope>NUCLEOTIDE SEQUENCE [LARGE SCALE GENOMIC DNA]</scope>
    <source>
        <strain evidence="1 2">WE6B-3</strain>
    </source>
</reference>
<dbReference type="RefSeq" id="WP_075410339.1">
    <property type="nucleotide sequence ID" value="NZ_MSKX01000036.1"/>
</dbReference>
<name>A0ABX3EZA3_ACTNA</name>
<dbReference type="EMBL" id="MSKX01000036">
    <property type="protein sequence ID" value="OLO81190.1"/>
    <property type="molecule type" value="Genomic_DNA"/>
</dbReference>
<evidence type="ECO:0000313" key="1">
    <source>
        <dbReference type="EMBL" id="OLO81190.1"/>
    </source>
</evidence>
<proteinExistence type="predicted"/>
<keyword evidence="2" id="KW-1185">Reference proteome</keyword>